<feature type="domain" description="DUF5641" evidence="1">
    <location>
        <begin position="36"/>
        <end position="88"/>
    </location>
</feature>
<organism evidence="2 3">
    <name type="scientific">Xenoophorus captivus</name>
    <dbReference type="NCBI Taxonomy" id="1517983"/>
    <lineage>
        <taxon>Eukaryota</taxon>
        <taxon>Metazoa</taxon>
        <taxon>Chordata</taxon>
        <taxon>Craniata</taxon>
        <taxon>Vertebrata</taxon>
        <taxon>Euteleostomi</taxon>
        <taxon>Actinopterygii</taxon>
        <taxon>Neopterygii</taxon>
        <taxon>Teleostei</taxon>
        <taxon>Neoteleostei</taxon>
        <taxon>Acanthomorphata</taxon>
        <taxon>Ovalentaria</taxon>
        <taxon>Atherinomorphae</taxon>
        <taxon>Cyprinodontiformes</taxon>
        <taxon>Goodeidae</taxon>
        <taxon>Xenoophorus</taxon>
    </lineage>
</organism>
<proteinExistence type="predicted"/>
<dbReference type="InterPro" id="IPR040676">
    <property type="entry name" value="DUF5641"/>
</dbReference>
<comment type="caution">
    <text evidence="2">The sequence shown here is derived from an EMBL/GenBank/DDBJ whole genome shotgun (WGS) entry which is preliminary data.</text>
</comment>
<dbReference type="Pfam" id="PF18701">
    <property type="entry name" value="DUF5641"/>
    <property type="match status" value="1"/>
</dbReference>
<sequence length="101" mass="11397">ILDSMLLLNKHICLTHEVLCTLMAENTPQSSARRHCVAEAKSSTQKWTMAIITTTFPSTDGKVRKVEVRTSSQGISKTYLRPISDVVMLLENEVADNRLWH</sequence>
<evidence type="ECO:0000313" key="2">
    <source>
        <dbReference type="EMBL" id="MEQ2214065.1"/>
    </source>
</evidence>
<accession>A0ABV0S0I8</accession>
<protein>
    <recommendedName>
        <fullName evidence="1">DUF5641 domain-containing protein</fullName>
    </recommendedName>
</protein>
<gene>
    <name evidence="2" type="ORF">XENOCAPTIV_028008</name>
</gene>
<dbReference type="EMBL" id="JAHRIN010066301">
    <property type="protein sequence ID" value="MEQ2214065.1"/>
    <property type="molecule type" value="Genomic_DNA"/>
</dbReference>
<reference evidence="2 3" key="1">
    <citation type="submission" date="2021-06" db="EMBL/GenBank/DDBJ databases">
        <authorList>
            <person name="Palmer J.M."/>
        </authorList>
    </citation>
    <scope>NUCLEOTIDE SEQUENCE [LARGE SCALE GENOMIC DNA]</scope>
    <source>
        <strain evidence="2 3">XC_2019</strain>
        <tissue evidence="2">Muscle</tissue>
    </source>
</reference>
<evidence type="ECO:0000259" key="1">
    <source>
        <dbReference type="Pfam" id="PF18701"/>
    </source>
</evidence>
<keyword evidence="3" id="KW-1185">Reference proteome</keyword>
<feature type="non-terminal residue" evidence="2">
    <location>
        <position position="1"/>
    </location>
</feature>
<name>A0ABV0S0I8_9TELE</name>
<dbReference type="Proteomes" id="UP001434883">
    <property type="component" value="Unassembled WGS sequence"/>
</dbReference>
<evidence type="ECO:0000313" key="3">
    <source>
        <dbReference type="Proteomes" id="UP001434883"/>
    </source>
</evidence>